<accession>A0ABR6BPK2</accession>
<keyword evidence="2" id="KW-1185">Reference proteome</keyword>
<evidence type="ECO:0000313" key="2">
    <source>
        <dbReference type="Proteomes" id="UP000517916"/>
    </source>
</evidence>
<sequence>MDRTPANQVRWLSLDDAQLLTAVRAARMALHEDPIAAHRLDLAAEHLELALLRPTTMSALLDAQRADFTLVEELIQEAAEQDPDFTELRVDPARFSPFFVGGPLGDLEANIEALNQARHQAGTLLVELGHAA</sequence>
<comment type="caution">
    <text evidence="1">The sequence shown here is derived from an EMBL/GenBank/DDBJ whole genome shotgun (WGS) entry which is preliminary data.</text>
</comment>
<protein>
    <submittedName>
        <fullName evidence="1">Multidrug efflux pump subunit AcrA (Membrane-fusion protein)</fullName>
    </submittedName>
</protein>
<proteinExistence type="predicted"/>
<dbReference type="Proteomes" id="UP000517916">
    <property type="component" value="Unassembled WGS sequence"/>
</dbReference>
<evidence type="ECO:0000313" key="1">
    <source>
        <dbReference type="EMBL" id="MBA8928805.1"/>
    </source>
</evidence>
<dbReference type="EMBL" id="JACJID010000004">
    <property type="protein sequence ID" value="MBA8928805.1"/>
    <property type="molecule type" value="Genomic_DNA"/>
</dbReference>
<gene>
    <name evidence="1" type="ORF">BC739_006022</name>
</gene>
<organism evidence="1 2">
    <name type="scientific">Kutzneria viridogrisea</name>
    <dbReference type="NCBI Taxonomy" id="47990"/>
    <lineage>
        <taxon>Bacteria</taxon>
        <taxon>Bacillati</taxon>
        <taxon>Actinomycetota</taxon>
        <taxon>Actinomycetes</taxon>
        <taxon>Pseudonocardiales</taxon>
        <taxon>Pseudonocardiaceae</taxon>
        <taxon>Kutzneria</taxon>
    </lineage>
</organism>
<name>A0ABR6BPK2_9PSEU</name>
<dbReference type="RefSeq" id="WP_025356149.1">
    <property type="nucleotide sequence ID" value="NZ_BAAABQ010000047.1"/>
</dbReference>
<reference evidence="1 2" key="1">
    <citation type="submission" date="2020-08" db="EMBL/GenBank/DDBJ databases">
        <title>Genomic Encyclopedia of Archaeal and Bacterial Type Strains, Phase II (KMG-II): from individual species to whole genera.</title>
        <authorList>
            <person name="Goeker M."/>
        </authorList>
    </citation>
    <scope>NUCLEOTIDE SEQUENCE [LARGE SCALE GENOMIC DNA]</scope>
    <source>
        <strain evidence="1 2">DSM 43850</strain>
    </source>
</reference>